<evidence type="ECO:0000313" key="2">
    <source>
        <dbReference type="Proteomes" id="UP000830671"/>
    </source>
</evidence>
<evidence type="ECO:0000313" key="1">
    <source>
        <dbReference type="EMBL" id="UQC87989.1"/>
    </source>
</evidence>
<name>A0A9Q8T2B0_9PEZI</name>
<dbReference type="Proteomes" id="UP000830671">
    <property type="component" value="Chromosome 7"/>
</dbReference>
<dbReference type="GeneID" id="73347459"/>
<organism evidence="1 2">
    <name type="scientific">Colletotrichum lupini</name>
    <dbReference type="NCBI Taxonomy" id="145971"/>
    <lineage>
        <taxon>Eukaryota</taxon>
        <taxon>Fungi</taxon>
        <taxon>Dikarya</taxon>
        <taxon>Ascomycota</taxon>
        <taxon>Pezizomycotina</taxon>
        <taxon>Sordariomycetes</taxon>
        <taxon>Hypocreomycetidae</taxon>
        <taxon>Glomerellales</taxon>
        <taxon>Glomerellaceae</taxon>
        <taxon>Colletotrichum</taxon>
        <taxon>Colletotrichum acutatum species complex</taxon>
    </lineage>
</organism>
<proteinExistence type="predicted"/>
<dbReference type="AlphaFoldDB" id="A0A9Q8T2B0"/>
<accession>A0A9Q8T2B0</accession>
<gene>
    <name evidence="1" type="ORF">CLUP02_13511</name>
</gene>
<reference evidence="1" key="1">
    <citation type="journal article" date="2021" name="Mol. Plant Microbe Interact.">
        <title>Complete Genome Sequence of the Plant-Pathogenic Fungus Colletotrichum lupini.</title>
        <authorList>
            <person name="Baroncelli R."/>
            <person name="Pensec F."/>
            <person name="Da Lio D."/>
            <person name="Boufleur T."/>
            <person name="Vicente I."/>
            <person name="Sarrocco S."/>
            <person name="Picot A."/>
            <person name="Baraldi E."/>
            <person name="Sukno S."/>
            <person name="Thon M."/>
            <person name="Le Floch G."/>
        </authorList>
    </citation>
    <scope>NUCLEOTIDE SEQUENCE</scope>
    <source>
        <strain evidence="1">IMI 504893</strain>
    </source>
</reference>
<protein>
    <submittedName>
        <fullName evidence="1">Uncharacterized protein</fullName>
    </submittedName>
</protein>
<sequence length="74" mass="8760">MITGRDAWIGQWEIRNGDKRRRQRRQRLLWFDAKDDAMCLVVTVSKFKSTETKKRRSCHPTYGETWTQMGGGAR</sequence>
<dbReference type="KEGG" id="clup:CLUP02_13511"/>
<dbReference type="RefSeq" id="XP_049149595.1">
    <property type="nucleotide sequence ID" value="XM_049292449.1"/>
</dbReference>
<dbReference type="EMBL" id="CP019479">
    <property type="protein sequence ID" value="UQC87989.1"/>
    <property type="molecule type" value="Genomic_DNA"/>
</dbReference>
<keyword evidence="2" id="KW-1185">Reference proteome</keyword>